<accession>A0AAD5WW86</accession>
<proteinExistence type="predicted"/>
<evidence type="ECO:0000256" key="1">
    <source>
        <dbReference type="SAM" id="MobiDB-lite"/>
    </source>
</evidence>
<reference evidence="2" key="1">
    <citation type="submission" date="2022-07" db="EMBL/GenBank/DDBJ databases">
        <title>Draft genome sequence of Zalerion maritima ATCC 34329, a (micro)plastics degrading marine fungus.</title>
        <authorList>
            <person name="Paco A."/>
            <person name="Goncalves M.F.M."/>
            <person name="Rocha-Santos T.A.P."/>
            <person name="Alves A."/>
        </authorList>
    </citation>
    <scope>NUCLEOTIDE SEQUENCE</scope>
    <source>
        <strain evidence="2">ATCC 34329</strain>
    </source>
</reference>
<feature type="region of interest" description="Disordered" evidence="1">
    <location>
        <begin position="1"/>
        <end position="29"/>
    </location>
</feature>
<gene>
    <name evidence="2" type="ORF">MKZ38_006682</name>
</gene>
<evidence type="ECO:0000313" key="3">
    <source>
        <dbReference type="Proteomes" id="UP001201980"/>
    </source>
</evidence>
<sequence length="355" mass="39765">MSFNSRASKVTEITSEPNTPDYPQTQDDPVQTRTIYELLSAKKGKPNPVFDRGSAGQGECPMLENGNLGFEPSEALGQRIGTPHGFTCAIIKPPKPRTVASNSTAKIKLLLDNQPTFTSPLISTVSIITTMPHLSTEPNIPIERAIKENEEHYVPGPFFKAENAMYAKNVYNIFKSTYTTSSSPSKAVSFEIPTKGEEGKVGRSPSPFNTYINQKAAHTNRLIPFSPSQNFGPGGTPEYIASDYEESALEPGRWFHYTQAVLGEKKPYIYDRYLDERGLIDWDSVPVFEKTNTKKRDRNGNGGGGKRKLPRLFYVHPRLLDERGHVDPVRRRFFLRREDALKDAGMDDTMLDNDI</sequence>
<name>A0AAD5WW86_9PEZI</name>
<organism evidence="2 3">
    <name type="scientific">Zalerion maritima</name>
    <dbReference type="NCBI Taxonomy" id="339359"/>
    <lineage>
        <taxon>Eukaryota</taxon>
        <taxon>Fungi</taxon>
        <taxon>Dikarya</taxon>
        <taxon>Ascomycota</taxon>
        <taxon>Pezizomycotina</taxon>
        <taxon>Sordariomycetes</taxon>
        <taxon>Lulworthiomycetidae</taxon>
        <taxon>Lulworthiales</taxon>
        <taxon>Lulworthiaceae</taxon>
        <taxon>Zalerion</taxon>
    </lineage>
</organism>
<dbReference type="EMBL" id="JAKWBI020000040">
    <property type="protein sequence ID" value="KAJ2905026.1"/>
    <property type="molecule type" value="Genomic_DNA"/>
</dbReference>
<evidence type="ECO:0000313" key="2">
    <source>
        <dbReference type="EMBL" id="KAJ2905026.1"/>
    </source>
</evidence>
<dbReference type="Proteomes" id="UP001201980">
    <property type="component" value="Unassembled WGS sequence"/>
</dbReference>
<comment type="caution">
    <text evidence="2">The sequence shown here is derived from an EMBL/GenBank/DDBJ whole genome shotgun (WGS) entry which is preliminary data.</text>
</comment>
<protein>
    <submittedName>
        <fullName evidence="2">Uncharacterized protein</fullName>
    </submittedName>
</protein>
<keyword evidence="3" id="KW-1185">Reference proteome</keyword>
<dbReference type="AlphaFoldDB" id="A0AAD5WW86"/>